<evidence type="ECO:0000313" key="4">
    <source>
        <dbReference type="EMBL" id="KAK9779114.1"/>
    </source>
</evidence>
<dbReference type="InterPro" id="IPR011990">
    <property type="entry name" value="TPR-like_helical_dom_sf"/>
</dbReference>
<name>A0ABR2XZ77_9PEZI</name>
<keyword evidence="1" id="KW-0677">Repeat</keyword>
<evidence type="ECO:0000313" key="5">
    <source>
        <dbReference type="Proteomes" id="UP001465668"/>
    </source>
</evidence>
<sequence length="2112" mass="239929">MLGLRKIPGGLRKHASRPFSSSKKSTESLNSDSGMAVSTNGVQASHNVQATKEVVEATVTEVAISDSGSVKSGQHVDALTMLGPVIPSPQSTRVVRVYRDACVCRQRMIDEVEELDEVYFDNINLQTYLAYIANERLIHMPKRGSSWDRVLREAEYFGLQIVEFAFTVGEFIDESVAVRNTALAGCHALLELGHEQAQALEPTFTVLYEIGHLLGHLIRLRDLLTLNEVTTYALGDLFSSLVSLIGTVAVVYRQRISRISGNSVSINFDEEFGGLVKDILTRRTLLFDHIWNYSLSSEHASASLQPIYRQLGSPRSSSTSLVYGRAAGNNDRVPGTCDWIERDLIDFFERNKNTLSITGGAGHGKSTLSTWIRERLERPIGHVRQERLKFETISFSFECDNAMESTTLDFLKDVLVQLLDLNVGDTKLLNKLEDTFSILEAGGQSQTLHSDLWVAFEIALATVNQRRIPIAILVDGLDEIHGGDAKGLYEKLGQTVGKFASARLITFSKPASYIAQNSDCLHLEVTTDHIHEDIRTYLRTSLHAFPAWRNLDHANQADIIQLTSSHAKEPFLFAYLISRLVASGVEPNALYKHLKSASFSPLKELAKQVDLKNSTVHRFLAFMIAAQRPLSTGEMKDLLSVDVTGRKTSPHVDVQRLLDLTLGLVTLRNGKLRFRHLSIRTHLIGLCGQTLMSIKEAHRQLATSMLLFTKLKLTRSCELTLDGGDLTFVRETLCSHDIVRYLVRYWTFHVQQSTLVGANNALALTQEFKEIFPGSILLNILEWTSWAEHTTTSAELIEMHEWSLRIRSDCFGEKHRSVLQTLIMLGNLHRGHSDVTKACHYFYRASTIGQAILFKFSPIVVSCTNLFLICSETVVFTERTILVSYREEMIRFMITVCEGQHGPHSDIVIRWYKALAKLYVDIHEEHLAITIYKKLREIIIIRFGPASDECRHVTEGLAGLEIVLKKQDGCSGSIIEIEDLFFESIESRDYTDELRITILLRLARIYETEGRYFFAERLYISLWRCISEACRLKTSIELRFSQINIALEYVYFLRRLKRTEEATSILICIWAEYEHQHFEEMTIIVRLKELAVLFRSCGLLTTAVCILTRVWLWFKEKKLIEHEEASSTIVVISEVVEEITETTTETTITTTVAETLTREIFETTYTRCKGGKGHDHHFFRACLSLVNFYLKLERWSEAETTIRKSLELVWKSVLDIEEKIVLEGDFVPERILVATRLAVCFHRQRLFEKAEQLYLRIWRACLTLSAENMRLIEATTTLVALYEEYHRHDRIIEVYVEVLRHYRKHLGASHKITISILYKLAASYMLLGRREAYDCYIEIVTINSKDGCCHHDGFEAATILLHFYHQQKRWVELERLCVLLWETIDHHHEWTYTEEFVQLVWQRYRFILVSHLKVEFSVLYKLAIQYREFARNIFGLTAAIIIEAMLAIAELCEGHEDHYHESITIYEEIITKKKTTTTVTETKIRTVKKRLSKVYITVITSGKKTETTTVERAIALCLEIYEHSKVELGGYHETTLIKLRELILLYNVFGEKHRGTILSLLQASVIYVISNVKASKILYDTATVLAGIYLQVGLQQQGQELLRQLRYLILFPGFDAADQKINIKLEVKVTKVALVFLISFDEGLVVHSKDAVCGFSQIMGDLLMETILYEQYASVFTTVTETTGIEIVLEHAGRLRCIWAARGRNGFVDVLDKKLFALFTAQYAKQLGPYAGDKYVFELYVSILHQVGDGALAERATVDFAQLTCKAINTVVHQLLVEKNDLSGANAIAQCGFQFANSQRFYHRRNCFAYGYRLADLLAGDGTTASWKSADLKQKDALLGTSRTVLQSILGAMKEAGIDLLSLRFEDISRLIHLLGEQKNYEELEKFLIALWRSREVQRSWSPDTVLHIGSLLVEAHVGASQIENAIELCDTLYHNLRHSRGGTDPQALYFADRLTTLLRSSGRTRQAARVHEDVLHDLDEHRGANSGGRKGDLRAAADRHLEGVRTCGFAARDGGVSTSHPRSYTDLYARLGKLGKLKVPSPEQWTPTAKGLERQESKTDISVLGSVEWVLTIFTDDKGSTKDQKRDSIQPAKERWGCGWGKNNLEAEIVY</sequence>
<feature type="compositionally biased region" description="Low complexity" evidence="2">
    <location>
        <begin position="17"/>
        <end position="33"/>
    </location>
</feature>
<reference evidence="4 5" key="1">
    <citation type="submission" date="2024-02" db="EMBL/GenBank/DDBJ databases">
        <title>First draft genome assembly of two strains of Seiridium cardinale.</title>
        <authorList>
            <person name="Emiliani G."/>
            <person name="Scali E."/>
        </authorList>
    </citation>
    <scope>NUCLEOTIDE SEQUENCE [LARGE SCALE GENOMIC DNA]</scope>
    <source>
        <strain evidence="4 5">BM-138-000479</strain>
    </source>
</reference>
<proteinExistence type="predicted"/>
<dbReference type="Gene3D" id="1.25.40.10">
    <property type="entry name" value="Tetratricopeptide repeat domain"/>
    <property type="match status" value="2"/>
</dbReference>
<dbReference type="EMBL" id="JARVKM010000012">
    <property type="protein sequence ID" value="KAK9779114.1"/>
    <property type="molecule type" value="Genomic_DNA"/>
</dbReference>
<dbReference type="Pfam" id="PF24883">
    <property type="entry name" value="NPHP3_N"/>
    <property type="match status" value="1"/>
</dbReference>
<feature type="domain" description="Nephrocystin 3-like N-terminal" evidence="3">
    <location>
        <begin position="335"/>
        <end position="497"/>
    </location>
</feature>
<protein>
    <submittedName>
        <fullName evidence="4">AAA+ ATPase domain-containing protein</fullName>
    </submittedName>
</protein>
<comment type="caution">
    <text evidence="4">The sequence shown here is derived from an EMBL/GenBank/DDBJ whole genome shotgun (WGS) entry which is preliminary data.</text>
</comment>
<dbReference type="PANTHER" id="PTHR10039:SF9">
    <property type="entry name" value="NACHT DOMAIN PROTEIN (AFU_ORTHOLOGUE AFUA_2G01760)"/>
    <property type="match status" value="1"/>
</dbReference>
<dbReference type="Proteomes" id="UP001465668">
    <property type="component" value="Unassembled WGS sequence"/>
</dbReference>
<evidence type="ECO:0000256" key="1">
    <source>
        <dbReference type="ARBA" id="ARBA00022737"/>
    </source>
</evidence>
<feature type="region of interest" description="Disordered" evidence="2">
    <location>
        <begin position="1"/>
        <end position="38"/>
    </location>
</feature>
<evidence type="ECO:0000259" key="3">
    <source>
        <dbReference type="Pfam" id="PF24883"/>
    </source>
</evidence>
<dbReference type="InterPro" id="IPR056884">
    <property type="entry name" value="NPHP3-like_N"/>
</dbReference>
<accession>A0ABR2XZ77</accession>
<dbReference type="PANTHER" id="PTHR10039">
    <property type="entry name" value="AMELOGENIN"/>
    <property type="match status" value="1"/>
</dbReference>
<gene>
    <name evidence="4" type="ORF">SCAR479_03981</name>
</gene>
<dbReference type="SUPFAM" id="SSF48452">
    <property type="entry name" value="TPR-like"/>
    <property type="match status" value="1"/>
</dbReference>
<organism evidence="4 5">
    <name type="scientific">Seiridium cardinale</name>
    <dbReference type="NCBI Taxonomy" id="138064"/>
    <lineage>
        <taxon>Eukaryota</taxon>
        <taxon>Fungi</taxon>
        <taxon>Dikarya</taxon>
        <taxon>Ascomycota</taxon>
        <taxon>Pezizomycotina</taxon>
        <taxon>Sordariomycetes</taxon>
        <taxon>Xylariomycetidae</taxon>
        <taxon>Amphisphaeriales</taxon>
        <taxon>Sporocadaceae</taxon>
        <taxon>Seiridium</taxon>
    </lineage>
</organism>
<evidence type="ECO:0000256" key="2">
    <source>
        <dbReference type="SAM" id="MobiDB-lite"/>
    </source>
</evidence>
<keyword evidence="5" id="KW-1185">Reference proteome</keyword>